<reference evidence="1" key="1">
    <citation type="submission" date="2023-07" db="EMBL/GenBank/DDBJ databases">
        <title>Black Yeasts Isolated from many extreme environments.</title>
        <authorList>
            <person name="Coleine C."/>
            <person name="Stajich J.E."/>
            <person name="Selbmann L."/>
        </authorList>
    </citation>
    <scope>NUCLEOTIDE SEQUENCE</scope>
    <source>
        <strain evidence="1">CCFEE 5714</strain>
    </source>
</reference>
<dbReference type="Proteomes" id="UP001281147">
    <property type="component" value="Unassembled WGS sequence"/>
</dbReference>
<comment type="caution">
    <text evidence="1">The sequence shown here is derived from an EMBL/GenBank/DDBJ whole genome shotgun (WGS) entry which is preliminary data.</text>
</comment>
<keyword evidence="2" id="KW-1185">Reference proteome</keyword>
<evidence type="ECO:0000313" key="1">
    <source>
        <dbReference type="EMBL" id="KAK3714438.1"/>
    </source>
</evidence>
<accession>A0ACC3NCF9</accession>
<organism evidence="1 2">
    <name type="scientific">Vermiconidia calcicola</name>
    <dbReference type="NCBI Taxonomy" id="1690605"/>
    <lineage>
        <taxon>Eukaryota</taxon>
        <taxon>Fungi</taxon>
        <taxon>Dikarya</taxon>
        <taxon>Ascomycota</taxon>
        <taxon>Pezizomycotina</taxon>
        <taxon>Dothideomycetes</taxon>
        <taxon>Dothideomycetidae</taxon>
        <taxon>Mycosphaerellales</taxon>
        <taxon>Extremaceae</taxon>
        <taxon>Vermiconidia</taxon>
    </lineage>
</organism>
<proteinExistence type="predicted"/>
<evidence type="ECO:0000313" key="2">
    <source>
        <dbReference type="Proteomes" id="UP001281147"/>
    </source>
</evidence>
<protein>
    <submittedName>
        <fullName evidence="1">Uncharacterized protein</fullName>
    </submittedName>
</protein>
<sequence length="297" mass="33944">MSKPANIALKERGVELRALDLKGSQENVVSALKDIGTLISAIGPMEQLEQIPLATAAKTAGVEKFLPCGAMPVVPVGMHVMRDLKEQVYNHVKRLRLPYTIVDVGWWYQLSFPKLPSGKIDYAIAFKGHRIPGDGNVPTALTDLRDIGPYIARIIQDERTLNRMVLVYNEMWTWNQIYDTLEKLSGESLPRERDSLEDLEKRLMYAEEKLQKDPNDMLPTFVKMATQYVISWGIRGDNTPENAKYLGYLTSKELYPDMGFIKFEDYLQEVLDGRAKPVNPEMKEVRETLFKAQRTEY</sequence>
<dbReference type="EMBL" id="JAUTXU010000055">
    <property type="protein sequence ID" value="KAK3714438.1"/>
    <property type="molecule type" value="Genomic_DNA"/>
</dbReference>
<gene>
    <name evidence="1" type="ORF">LTR37_007744</name>
</gene>
<name>A0ACC3NCF9_9PEZI</name>